<gene>
    <name evidence="2" type="ORF">HMPREF9473_01937</name>
</gene>
<evidence type="ECO:0000259" key="1">
    <source>
        <dbReference type="Pfam" id="PF07866"/>
    </source>
</evidence>
<reference evidence="2 3" key="1">
    <citation type="submission" date="2011-08" db="EMBL/GenBank/DDBJ databases">
        <title>The Genome Sequence of Clostridium hathewayi WAL-18680.</title>
        <authorList>
            <consortium name="The Broad Institute Genome Sequencing Platform"/>
            <person name="Earl A."/>
            <person name="Ward D."/>
            <person name="Feldgarden M."/>
            <person name="Gevers D."/>
            <person name="Finegold S.M."/>
            <person name="Summanen P.H."/>
            <person name="Molitoris D.R."/>
            <person name="Song M."/>
            <person name="Daigneault M."/>
            <person name="Allen-Vercoe E."/>
            <person name="Young S.K."/>
            <person name="Zeng Q."/>
            <person name="Gargeya S."/>
            <person name="Fitzgerald M."/>
            <person name="Haas B."/>
            <person name="Abouelleil A."/>
            <person name="Alvarado L."/>
            <person name="Arachchi H.M."/>
            <person name="Berlin A."/>
            <person name="Brown A."/>
            <person name="Chapman S.B."/>
            <person name="Chen Z."/>
            <person name="Dunbar C."/>
            <person name="Freedman E."/>
            <person name="Gearin G."/>
            <person name="Gellesch M."/>
            <person name="Goldberg J."/>
            <person name="Griggs A."/>
            <person name="Gujja S."/>
            <person name="Heiman D."/>
            <person name="Howarth C."/>
            <person name="Larson L."/>
            <person name="Lui A."/>
            <person name="MacDonald P.J.P."/>
            <person name="Montmayeur A."/>
            <person name="Murphy C."/>
            <person name="Neiman D."/>
            <person name="Pearson M."/>
            <person name="Priest M."/>
            <person name="Roberts A."/>
            <person name="Saif S."/>
            <person name="Shea T."/>
            <person name="Shenoy N."/>
            <person name="Sisk P."/>
            <person name="Stolte C."/>
            <person name="Sykes S."/>
            <person name="Wortman J."/>
            <person name="Nusbaum C."/>
            <person name="Birren B."/>
        </authorList>
    </citation>
    <scope>NUCLEOTIDE SEQUENCE [LARGE SCALE GENOMIC DNA]</scope>
    <source>
        <strain evidence="2 3">WAL-18680</strain>
    </source>
</reference>
<feature type="domain" description="DUF1653" evidence="1">
    <location>
        <begin position="10"/>
        <end position="73"/>
    </location>
</feature>
<sequence length="249" mass="27491">MDRTPRPGEFYRHFKDKLYQVVAIAEHSETGEMLVIYQALYGDFRTYARPLSMFNSEVDRQKYPDVTQKYRFEQVEFVRGGNTFAAQPPVPGIPAAGTASCVTEIPVAGSGAPGIGAQAAQPPISEIPVITPPAAQTPDEEDADDDFQSVSLRDDMIKVVDTTQSVDIREDEEASAPINPALLSFIEAETYEGRLEALHNMRGRVSQDDLGIIYVALDMKKVEGSVDAQLDAVEQILSMQRHYDGGHLR</sequence>
<dbReference type="AlphaFoldDB" id="G5IEL0"/>
<dbReference type="InterPro" id="IPR023387">
    <property type="entry name" value="DUF1653-like_dom"/>
</dbReference>
<keyword evidence="3" id="KW-1185">Reference proteome</keyword>
<protein>
    <recommendedName>
        <fullName evidence="1">DUF1653 domain-containing protein</fullName>
    </recommendedName>
</protein>
<dbReference type="EMBL" id="ADLN01000036">
    <property type="protein sequence ID" value="EHI60063.1"/>
    <property type="molecule type" value="Genomic_DNA"/>
</dbReference>
<dbReference type="InterPro" id="IPR037135">
    <property type="entry name" value="DUF1653-like_dom_sf"/>
</dbReference>
<dbReference type="RefSeq" id="WP_006779917.1">
    <property type="nucleotide sequence ID" value="NZ_CP040506.1"/>
</dbReference>
<dbReference type="Pfam" id="PF07866">
    <property type="entry name" value="DUF1653"/>
    <property type="match status" value="1"/>
</dbReference>
<dbReference type="PATRIC" id="fig|742737.3.peg.1963"/>
<name>G5IEL0_9FIRM</name>
<dbReference type="HOGENOM" id="CLU_097488_0_0_9"/>
<comment type="caution">
    <text evidence="2">The sequence shown here is derived from an EMBL/GenBank/DDBJ whole genome shotgun (WGS) entry which is preliminary data.</text>
</comment>
<organism evidence="2 3">
    <name type="scientific">Hungatella hathewayi WAL-18680</name>
    <dbReference type="NCBI Taxonomy" id="742737"/>
    <lineage>
        <taxon>Bacteria</taxon>
        <taxon>Bacillati</taxon>
        <taxon>Bacillota</taxon>
        <taxon>Clostridia</taxon>
        <taxon>Lachnospirales</taxon>
        <taxon>Lachnospiraceae</taxon>
        <taxon>Hungatella</taxon>
    </lineage>
</organism>
<proteinExistence type="predicted"/>
<dbReference type="Proteomes" id="UP000005384">
    <property type="component" value="Unassembled WGS sequence"/>
</dbReference>
<dbReference type="Gene3D" id="2.30.30.320">
    <property type="entry name" value="DUF1653-like domain"/>
    <property type="match status" value="1"/>
</dbReference>
<evidence type="ECO:0000313" key="2">
    <source>
        <dbReference type="EMBL" id="EHI60063.1"/>
    </source>
</evidence>
<evidence type="ECO:0000313" key="3">
    <source>
        <dbReference type="Proteomes" id="UP000005384"/>
    </source>
</evidence>
<accession>G5IEL0</accession>